<organism evidence="10 11">
    <name type="scientific">Meiothermus taiwanensis</name>
    <dbReference type="NCBI Taxonomy" id="172827"/>
    <lineage>
        <taxon>Bacteria</taxon>
        <taxon>Thermotogati</taxon>
        <taxon>Deinococcota</taxon>
        <taxon>Deinococci</taxon>
        <taxon>Thermales</taxon>
        <taxon>Thermaceae</taxon>
        <taxon>Meiothermus</taxon>
    </lineage>
</organism>
<evidence type="ECO:0000256" key="6">
    <source>
        <dbReference type="ARBA" id="ARBA00023136"/>
    </source>
</evidence>
<gene>
    <name evidence="10" type="ORF">Mcate_01501</name>
</gene>
<evidence type="ECO:0000256" key="9">
    <source>
        <dbReference type="SAM" id="SignalP"/>
    </source>
</evidence>
<dbReference type="PANTHER" id="PTHR30026">
    <property type="entry name" value="OUTER MEMBRANE PROTEIN TOLC"/>
    <property type="match status" value="1"/>
</dbReference>
<evidence type="ECO:0000256" key="1">
    <source>
        <dbReference type="ARBA" id="ARBA00004442"/>
    </source>
</evidence>
<reference evidence="10 11" key="1">
    <citation type="submission" date="2018-08" db="EMBL/GenBank/DDBJ databases">
        <title>Meiothermus cateniformans JCM 15151 genome sequencing project.</title>
        <authorList>
            <person name="Da Costa M.S."/>
            <person name="Albuquerque L."/>
            <person name="Raposo P."/>
            <person name="Froufe H.J.C."/>
            <person name="Barroso C.S."/>
            <person name="Egas C."/>
        </authorList>
    </citation>
    <scope>NUCLEOTIDE SEQUENCE [LARGE SCALE GENOMIC DNA]</scope>
    <source>
        <strain evidence="10 11">JCM 15151</strain>
    </source>
</reference>
<keyword evidence="6" id="KW-0472">Membrane</keyword>
<evidence type="ECO:0000256" key="5">
    <source>
        <dbReference type="ARBA" id="ARBA00022692"/>
    </source>
</evidence>
<accession>A0A399DYV1</accession>
<dbReference type="InterPro" id="IPR003423">
    <property type="entry name" value="OMP_efflux"/>
</dbReference>
<evidence type="ECO:0000313" key="11">
    <source>
        <dbReference type="Proteomes" id="UP000266089"/>
    </source>
</evidence>
<dbReference type="Proteomes" id="UP000266089">
    <property type="component" value="Unassembled WGS sequence"/>
</dbReference>
<dbReference type="PANTHER" id="PTHR30026:SF20">
    <property type="entry name" value="OUTER MEMBRANE PROTEIN TOLC"/>
    <property type="match status" value="1"/>
</dbReference>
<dbReference type="GO" id="GO:1990281">
    <property type="term" value="C:efflux pump complex"/>
    <property type="evidence" value="ECO:0007669"/>
    <property type="project" value="TreeGrafter"/>
</dbReference>
<dbReference type="EMBL" id="QWKX01000032">
    <property type="protein sequence ID" value="RIH77036.1"/>
    <property type="molecule type" value="Genomic_DNA"/>
</dbReference>
<comment type="caution">
    <text evidence="10">The sequence shown here is derived from an EMBL/GenBank/DDBJ whole genome shotgun (WGS) entry which is preliminary data.</text>
</comment>
<dbReference type="GO" id="GO:0009279">
    <property type="term" value="C:cell outer membrane"/>
    <property type="evidence" value="ECO:0007669"/>
    <property type="project" value="UniProtKB-SubCell"/>
</dbReference>
<evidence type="ECO:0000256" key="4">
    <source>
        <dbReference type="ARBA" id="ARBA00022452"/>
    </source>
</evidence>
<evidence type="ECO:0000256" key="7">
    <source>
        <dbReference type="ARBA" id="ARBA00023237"/>
    </source>
</evidence>
<feature type="coiled-coil region" evidence="8">
    <location>
        <begin position="140"/>
        <end position="167"/>
    </location>
</feature>
<dbReference type="Gene3D" id="1.20.1600.10">
    <property type="entry name" value="Outer membrane efflux proteins (OEP)"/>
    <property type="match status" value="1"/>
</dbReference>
<sequence>MKMAVATRFVTPLTLLFSLALAQAQTLTLEAALAKATAQAPVVAARAELDDATANLQRVLSDPLLTRPSRVQAEQRAALAQASYERAVVQAQSSIVGAYAQVLEAQVQVRLAQKALEVAARGLEVAQIRQRNGSGTALDVRNAQNRLEEARSNLNRAENGLALAQASLRSLVGAFEALAPLPNPPAMPEASVVQGLLGKNPDVLQARQRVELAQLQVELLDPSYAARAEIDAARSRAEQAVAGAREIERGLALQYDSLLQNLQAAARALSVQQSALANARETLANDKKRLDAGLISQVAYLQTELSFIQAELAAQQALGNYFRAYYSLLAGGR</sequence>
<dbReference type="InterPro" id="IPR051906">
    <property type="entry name" value="TolC-like"/>
</dbReference>
<protein>
    <submittedName>
        <fullName evidence="10">Type I secretion outer membrane protein, TolC family</fullName>
    </submittedName>
</protein>
<dbReference type="GO" id="GO:0015562">
    <property type="term" value="F:efflux transmembrane transporter activity"/>
    <property type="evidence" value="ECO:0007669"/>
    <property type="project" value="InterPro"/>
</dbReference>
<feature type="signal peptide" evidence="9">
    <location>
        <begin position="1"/>
        <end position="24"/>
    </location>
</feature>
<dbReference type="OrthoDB" id="25641at2"/>
<comment type="subcellular location">
    <subcellularLocation>
        <location evidence="1">Cell outer membrane</location>
    </subcellularLocation>
</comment>
<evidence type="ECO:0000256" key="3">
    <source>
        <dbReference type="ARBA" id="ARBA00022448"/>
    </source>
</evidence>
<evidence type="ECO:0000256" key="2">
    <source>
        <dbReference type="ARBA" id="ARBA00007613"/>
    </source>
</evidence>
<feature type="chain" id="PRO_5017413202" evidence="9">
    <location>
        <begin position="25"/>
        <end position="333"/>
    </location>
</feature>
<evidence type="ECO:0000256" key="8">
    <source>
        <dbReference type="SAM" id="Coils"/>
    </source>
</evidence>
<dbReference type="Pfam" id="PF02321">
    <property type="entry name" value="OEP"/>
    <property type="match status" value="1"/>
</dbReference>
<dbReference type="GO" id="GO:0015288">
    <property type="term" value="F:porin activity"/>
    <property type="evidence" value="ECO:0007669"/>
    <property type="project" value="TreeGrafter"/>
</dbReference>
<dbReference type="SUPFAM" id="SSF56954">
    <property type="entry name" value="Outer membrane efflux proteins (OEP)"/>
    <property type="match status" value="1"/>
</dbReference>
<keyword evidence="4" id="KW-1134">Transmembrane beta strand</keyword>
<keyword evidence="7" id="KW-0998">Cell outer membrane</keyword>
<dbReference type="RefSeq" id="WP_027886801.1">
    <property type="nucleotide sequence ID" value="NZ_JBHSXZ010000060.1"/>
</dbReference>
<keyword evidence="5" id="KW-0812">Transmembrane</keyword>
<keyword evidence="3" id="KW-0813">Transport</keyword>
<comment type="similarity">
    <text evidence="2">Belongs to the outer membrane factor (OMF) (TC 1.B.17) family.</text>
</comment>
<evidence type="ECO:0000313" key="10">
    <source>
        <dbReference type="EMBL" id="RIH77036.1"/>
    </source>
</evidence>
<dbReference type="AlphaFoldDB" id="A0A399DYV1"/>
<name>A0A399DYV1_9DEIN</name>
<proteinExistence type="inferred from homology"/>
<keyword evidence="9" id="KW-0732">Signal</keyword>
<keyword evidence="8" id="KW-0175">Coiled coil</keyword>